<dbReference type="GO" id="GO:0005813">
    <property type="term" value="C:centrosome"/>
    <property type="evidence" value="ECO:0007669"/>
    <property type="project" value="UniProtKB-SubCell"/>
</dbReference>
<proteinExistence type="predicted"/>
<dbReference type="PROSITE" id="PS00018">
    <property type="entry name" value="EF_HAND_1"/>
    <property type="match status" value="1"/>
</dbReference>
<evidence type="ECO:0000256" key="10">
    <source>
        <dbReference type="ARBA" id="ARBA00023212"/>
    </source>
</evidence>
<name>A0A6P7XG19_9AMPH</name>
<dbReference type="InterPro" id="IPR002048">
    <property type="entry name" value="EF_hand_dom"/>
</dbReference>
<dbReference type="PROSITE" id="PS50222">
    <property type="entry name" value="EF_HAND_2"/>
    <property type="match status" value="3"/>
</dbReference>
<reference evidence="15" key="1">
    <citation type="submission" date="2025-08" db="UniProtKB">
        <authorList>
            <consortium name="RefSeq"/>
        </authorList>
    </citation>
    <scope>IDENTIFICATION</scope>
</reference>
<feature type="coiled-coil region" evidence="12">
    <location>
        <begin position="1389"/>
        <end position="1665"/>
    </location>
</feature>
<dbReference type="Gene3D" id="1.10.238.10">
    <property type="entry name" value="EF-hand"/>
    <property type="match status" value="2"/>
</dbReference>
<feature type="domain" description="EF-hand" evidence="13">
    <location>
        <begin position="198"/>
        <end position="233"/>
    </location>
</feature>
<evidence type="ECO:0000313" key="14">
    <source>
        <dbReference type="Proteomes" id="UP000515156"/>
    </source>
</evidence>
<evidence type="ECO:0000256" key="2">
    <source>
        <dbReference type="ARBA" id="ARBA00022490"/>
    </source>
</evidence>
<feature type="coiled-coil region" evidence="12">
    <location>
        <begin position="551"/>
        <end position="585"/>
    </location>
</feature>
<evidence type="ECO:0000256" key="12">
    <source>
        <dbReference type="SAM" id="Coils"/>
    </source>
</evidence>
<evidence type="ECO:0000256" key="6">
    <source>
        <dbReference type="ARBA" id="ARBA00022737"/>
    </source>
</evidence>
<comment type="subcellular location">
    <subcellularLocation>
        <location evidence="1">Cytoplasm</location>
        <location evidence="1">Cytoskeleton</location>
        <location evidence="1">Microtubule organizing center</location>
        <location evidence="1">Centrosome</location>
    </subcellularLocation>
</comment>
<dbReference type="FunFam" id="1.10.238.10:FF:000094">
    <property type="entry name" value="ninein isoform X7"/>
    <property type="match status" value="1"/>
</dbReference>
<dbReference type="Proteomes" id="UP000515156">
    <property type="component" value="Chromosome 3"/>
</dbReference>
<feature type="coiled-coil region" evidence="12">
    <location>
        <begin position="459"/>
        <end position="486"/>
    </location>
</feature>
<dbReference type="CTD" id="22981"/>
<feature type="coiled-coil region" evidence="12">
    <location>
        <begin position="376"/>
        <end position="417"/>
    </location>
</feature>
<keyword evidence="14" id="KW-1185">Reference proteome</keyword>
<keyword evidence="8" id="KW-0832">Ubl conjugation</keyword>
<dbReference type="PANTHER" id="PTHR18905">
    <property type="entry name" value="NINEIN"/>
    <property type="match status" value="1"/>
</dbReference>
<dbReference type="FunCoup" id="A0A6P7XG19">
    <property type="interactions" value="577"/>
</dbReference>
<keyword evidence="5" id="KW-0479">Metal-binding</keyword>
<evidence type="ECO:0000256" key="3">
    <source>
        <dbReference type="ARBA" id="ARBA00022553"/>
    </source>
</evidence>
<evidence type="ECO:0000256" key="5">
    <source>
        <dbReference type="ARBA" id="ARBA00022723"/>
    </source>
</evidence>
<keyword evidence="3" id="KW-0597">Phosphoprotein</keyword>
<dbReference type="RefSeq" id="XP_030052141.1">
    <property type="nucleotide sequence ID" value="XM_030196281.1"/>
</dbReference>
<evidence type="ECO:0000256" key="11">
    <source>
        <dbReference type="ARBA" id="ARBA00071185"/>
    </source>
</evidence>
<dbReference type="GO" id="GO:0005509">
    <property type="term" value="F:calcium ion binding"/>
    <property type="evidence" value="ECO:0007669"/>
    <property type="project" value="InterPro"/>
</dbReference>
<evidence type="ECO:0000256" key="7">
    <source>
        <dbReference type="ARBA" id="ARBA00022837"/>
    </source>
</evidence>
<organism evidence="14 15">
    <name type="scientific">Microcaecilia unicolor</name>
    <dbReference type="NCBI Taxonomy" id="1415580"/>
    <lineage>
        <taxon>Eukaryota</taxon>
        <taxon>Metazoa</taxon>
        <taxon>Chordata</taxon>
        <taxon>Craniata</taxon>
        <taxon>Vertebrata</taxon>
        <taxon>Euteleostomi</taxon>
        <taxon>Amphibia</taxon>
        <taxon>Gymnophiona</taxon>
        <taxon>Siphonopidae</taxon>
        <taxon>Microcaecilia</taxon>
    </lineage>
</organism>
<evidence type="ECO:0000256" key="9">
    <source>
        <dbReference type="ARBA" id="ARBA00023054"/>
    </source>
</evidence>
<dbReference type="Pfam" id="PF13499">
    <property type="entry name" value="EF-hand_7"/>
    <property type="match status" value="1"/>
</dbReference>
<dbReference type="PANTHER" id="PTHR18905:SF12">
    <property type="entry name" value="NINEIN-LIKE PROTEIN"/>
    <property type="match status" value="1"/>
</dbReference>
<feature type="domain" description="EF-hand" evidence="13">
    <location>
        <begin position="235"/>
        <end position="270"/>
    </location>
</feature>
<dbReference type="CDD" id="cd00051">
    <property type="entry name" value="EFh"/>
    <property type="match status" value="1"/>
</dbReference>
<dbReference type="InParanoid" id="A0A6P7XG19"/>
<dbReference type="GeneID" id="115465648"/>
<dbReference type="KEGG" id="muo:115465648"/>
<dbReference type="SMART" id="SM00054">
    <property type="entry name" value="EFh"/>
    <property type="match status" value="3"/>
</dbReference>
<feature type="coiled-coil region" evidence="12">
    <location>
        <begin position="697"/>
        <end position="875"/>
    </location>
</feature>
<feature type="domain" description="EF-hand" evidence="13">
    <location>
        <begin position="8"/>
        <end position="43"/>
    </location>
</feature>
<feature type="coiled-coil region" evidence="12">
    <location>
        <begin position="1207"/>
        <end position="1350"/>
    </location>
</feature>
<evidence type="ECO:0000256" key="1">
    <source>
        <dbReference type="ARBA" id="ARBA00004300"/>
    </source>
</evidence>
<keyword evidence="9 12" id="KW-0175">Coiled coil</keyword>
<evidence type="ECO:0000313" key="15">
    <source>
        <dbReference type="RefSeq" id="XP_030052141.1"/>
    </source>
</evidence>
<keyword evidence="4" id="KW-0493">Microtubule</keyword>
<dbReference type="GO" id="GO:0034454">
    <property type="term" value="P:microtubule anchoring at centrosome"/>
    <property type="evidence" value="ECO:0007669"/>
    <property type="project" value="TreeGrafter"/>
</dbReference>
<keyword evidence="2" id="KW-0963">Cytoplasm</keyword>
<accession>A0A6P7XG19</accession>
<gene>
    <name evidence="15" type="primary">NINL</name>
</gene>
<keyword evidence="10" id="KW-0206">Cytoskeleton</keyword>
<sequence length="1676" mass="195172">MDRVDENKYVSQLKEVFSSCDTTGTGYLDKEELTELCHKLHLNAQLPILLQTLLGSDHFARVNFEEFKEGFVAVLSSTIEFGLSEEESSYLEPVIPEEVKPKFVKGAKRYGRRSRPEFQVAEVESPKFLQEHQINGTWKGQLRRSASLESVESLKSDEEAESAKETLNEIFEAQGQRRTWNGEILDSPRMASSPQSKVTENQVRDIWEELGVGKNGYLNKQDLATVCKNIGLQDLNNEELEELFKTLDQDGDGNVSFKEFQRGLFSHGPLPLPFSSTPLKQKRQWAFDESGRRTASSSLPSSSGGWHIFSSIDDGTGFVHPEKIITLWEEEGVEDSKDILKSLDFCREEQVNVAELTMALDNELIVTKNAVHRATLASYQHELHHLQRQVEQISSEKDKLKQDIEKAEKRNVQLAYEVDDRHSAMEHFNKSKMKDLEQDYRERVAVMRSEVENERQLFLQEMDGQRSKLEADVESLQMEEALLRERLTLSMKENSRLQKEMIEMAEKISASESLVSKLQSDLDYLLKDKIMVPDPHSTELFDQKERFAGIIQEYEVQCRELRDRNDELQTELETVKSQLHETKHRRLLGKMKNLRPMYLRSKEQIQNTNFHTVGKDKKDTGIKLRRSLSAAGTNGIIAVEKDSLPMSIETELVKEQLRECQQEIQDLKIQLETKVNYYERAIELMKKNFEKERKDIEQGFKIEISELEDQKADLEERNAKLQEAIDGLKDQLQKSSQSQELEKRYEKEKAELEQYYAKEISSLGQRLSQEKDELQVELKRRHQNELQLMRKEAEELNQKLSQTEAEYAVNVKSLWQQYQHEKEEILQMHEMEVKQVKEQYNQEKKQWEEKAAELAMEWRKEQLKLEEKMNEEQANVCKTFALEKEMIETSSRKQIDKLNYEIGNLKILLTEAERHSKSGASDVVEVKFKSKLNRQDRLETQIDSGDEQVNQHQQLPDQLFSKEGDVSPSLDRMQQLVAAGIKQKDVKKEIEIGFQSESKNEDNLTEKQRAEIQGQTQQNKQLLTCLMVKEVQLSLLKETGQDALTQLEQKNSLAQNDDAKAEKVMKENEGAIEKQVDFTEEQNRVTLSRQLKAKDEALLLLKLNEDYLLSQLQQRSDWIQVQESKLQLIATEKEELVNENMFFVEEIRHFQEQLQTMQKKEQGLLMHLKTAKNEACRQKAACGHQLKECEETLAKKTKLLEHYMSANRQLLDQLGTKEEELSTLQRKEEELLTRLQQQEEMAAQAVQNARTELEREKKELKDKLLELEDLMCKVEKETGARESDRIELNRLTEDNSMLKDELGRFQQVVNDAEGEVSQHRKQIELLKTEKEITLNEKEELNKQSKKYQDELCQLNARTLELQGTISALEARWQSSQSTIQLLQEELTEVTHQKEEAAAFARELQEATARAEEEQLQQQALWQREKELMVQELESSREKVAALTFEHQSLQQEREGILQEAEESKEKVRRVEQLEMQLEHMNQECQILRQKQTRLKEELEECQDQLLEANSRLTLAQSQHMRELQHMKEQLTGAVSKSQLAQLQSKLSEEQQKVQQLQESLQALADQAKAQLACQQEEHEKLLRRMEERMLEVEMNLKNVRVMLQEKVNQLKEQLEKNAKSDLLLKDLYVENAQLMKALQVTEQKQKNAERKNFILEEKIAALNKLIQKIAPASLTA</sequence>
<evidence type="ECO:0000259" key="13">
    <source>
        <dbReference type="PROSITE" id="PS50222"/>
    </source>
</evidence>
<dbReference type="GO" id="GO:0005874">
    <property type="term" value="C:microtubule"/>
    <property type="evidence" value="ECO:0007669"/>
    <property type="project" value="UniProtKB-KW"/>
</dbReference>
<dbReference type="InterPro" id="IPR018247">
    <property type="entry name" value="EF_Hand_1_Ca_BS"/>
</dbReference>
<dbReference type="FunFam" id="1.10.238.10:FF:000209">
    <property type="entry name" value="Ninein like"/>
    <property type="match status" value="1"/>
</dbReference>
<dbReference type="OrthoDB" id="5799458at2759"/>
<dbReference type="InterPro" id="IPR011992">
    <property type="entry name" value="EF-hand-dom_pair"/>
</dbReference>
<evidence type="ECO:0000256" key="8">
    <source>
        <dbReference type="ARBA" id="ARBA00022843"/>
    </source>
</evidence>
<evidence type="ECO:0000256" key="4">
    <source>
        <dbReference type="ARBA" id="ARBA00022701"/>
    </source>
</evidence>
<protein>
    <recommendedName>
        <fullName evidence="11">Ninein-like protein</fullName>
    </recommendedName>
</protein>
<keyword evidence="7" id="KW-0106">Calcium</keyword>
<dbReference type="SUPFAM" id="SSF47473">
    <property type="entry name" value="EF-hand"/>
    <property type="match status" value="1"/>
</dbReference>
<keyword evidence="6" id="KW-0677">Repeat</keyword>